<accession>A0A5M3XRL8</accession>
<dbReference type="SUPFAM" id="SSF48371">
    <property type="entry name" value="ARM repeat"/>
    <property type="match status" value="1"/>
</dbReference>
<sequence>MTSPGEASDPQEGHPDPGGAPDPPRPDTEDPHGPGVADAVGQIRGPAADPLTEEDQDAHFREGRDERRNASVFDVRSKRGAVAPNGTAIYNEVNYLGASDEVQVQSGFFDERVVEQEMHTYQPGENDRDASAMLHDLNVLRLCADPGEGPRTTAIVLLAEMCAPGRIGVITVTGSGSLALLPGKFGFLRRFDGYLLVLNGRPLSATTLDVIRTEFSAAGAFLVVIDRSTRDQHDRYTVRHVPPPRLQVLAAHLRARLEDHRAECRPEDGSSCTVVPDDQVRAWLDNPEVGKQATVVAHMCDVVELARELAANVHTGEDVALLVRRWDQRLYRLARKLLDQEDEPGEEHLKLRKQAFRIAYVLFFDHTYADVFTVAEMLSLKILPRFEVRDSVPQYLITDGSLSKLIHPEMCAPEARTPNGNGDHPRRARIVDEKLVRTLLEVAWHEYDTFRDPLLAWLVVLLGHSGFRIQIRAAQIAGLLATFDFDHVYATLLRVWARGNVAHRSAAAFALEIAHSDDRLASRVKSQVLSWAHSPDWRLKDSAARAYGTAIGAENVDAAIGALEGLGWGTALVGRNSIAYSLAALFEIAPHRVAEKVADWAHSDSESLADHAVRTLLLIARFQGGEPGTEDWPTLLALTSDGKPRERLAGLWRRALGSRLARRAWECLRLWLHCADRDKHLADVLEPVVLAAMAGPLNRPALFYMRVWSSQHGTAEFIPRIHALLRQPPDQGDTLS</sequence>
<evidence type="ECO:0000256" key="1">
    <source>
        <dbReference type="SAM" id="MobiDB-lite"/>
    </source>
</evidence>
<proteinExistence type="predicted"/>
<evidence type="ECO:0000313" key="2">
    <source>
        <dbReference type="EMBL" id="GES22629.1"/>
    </source>
</evidence>
<feature type="region of interest" description="Disordered" evidence="1">
    <location>
        <begin position="1"/>
        <end position="66"/>
    </location>
</feature>
<organism evidence="2 3">
    <name type="scientific">Acrocarpospora pleiomorpha</name>
    <dbReference type="NCBI Taxonomy" id="90975"/>
    <lineage>
        <taxon>Bacteria</taxon>
        <taxon>Bacillati</taxon>
        <taxon>Actinomycetota</taxon>
        <taxon>Actinomycetes</taxon>
        <taxon>Streptosporangiales</taxon>
        <taxon>Streptosporangiaceae</taxon>
        <taxon>Acrocarpospora</taxon>
    </lineage>
</organism>
<reference evidence="2 3" key="1">
    <citation type="submission" date="2019-10" db="EMBL/GenBank/DDBJ databases">
        <title>Whole genome shotgun sequence of Acrocarpospora pleiomorpha NBRC 16267.</title>
        <authorList>
            <person name="Ichikawa N."/>
            <person name="Kimura A."/>
            <person name="Kitahashi Y."/>
            <person name="Komaki H."/>
            <person name="Oguchi A."/>
        </authorList>
    </citation>
    <scope>NUCLEOTIDE SEQUENCE [LARGE SCALE GENOMIC DNA]</scope>
    <source>
        <strain evidence="2 3">NBRC 16267</strain>
    </source>
</reference>
<comment type="caution">
    <text evidence="2">The sequence shown here is derived from an EMBL/GenBank/DDBJ whole genome shotgun (WGS) entry which is preliminary data.</text>
</comment>
<feature type="compositionally biased region" description="Basic and acidic residues" evidence="1">
    <location>
        <begin position="57"/>
        <end position="66"/>
    </location>
</feature>
<name>A0A5M3XRL8_9ACTN</name>
<evidence type="ECO:0000313" key="3">
    <source>
        <dbReference type="Proteomes" id="UP000377595"/>
    </source>
</evidence>
<dbReference type="Proteomes" id="UP000377595">
    <property type="component" value="Unassembled WGS sequence"/>
</dbReference>
<gene>
    <name evidence="2" type="ORF">Aple_055270</name>
</gene>
<protein>
    <submittedName>
        <fullName evidence="2">Uncharacterized protein</fullName>
    </submittedName>
</protein>
<dbReference type="AlphaFoldDB" id="A0A5M3XRL8"/>
<dbReference type="RefSeq" id="WP_344317892.1">
    <property type="nucleotide sequence ID" value="NZ_BAAAHM010000035.1"/>
</dbReference>
<dbReference type="EMBL" id="BLAF01000032">
    <property type="protein sequence ID" value="GES22629.1"/>
    <property type="molecule type" value="Genomic_DNA"/>
</dbReference>
<dbReference type="InterPro" id="IPR016024">
    <property type="entry name" value="ARM-type_fold"/>
</dbReference>
<keyword evidence="3" id="KW-1185">Reference proteome</keyword>